<dbReference type="RefSeq" id="WP_062262020.1">
    <property type="nucleotide sequence ID" value="NZ_DAIMMY010000017.1"/>
</dbReference>
<dbReference type="GeneID" id="70638044"/>
<feature type="transmembrane region" description="Helical" evidence="1">
    <location>
        <begin position="12"/>
        <end position="33"/>
    </location>
</feature>
<dbReference type="InterPro" id="IPR013373">
    <property type="entry name" value="Flagellin/pilin_N_arc"/>
</dbReference>
<dbReference type="EMBL" id="LT158599">
    <property type="protein sequence ID" value="CVK31934.1"/>
    <property type="molecule type" value="Genomic_DNA"/>
</dbReference>
<keyword evidence="1" id="KW-1133">Transmembrane helix</keyword>
<dbReference type="Proteomes" id="UP000069850">
    <property type="component" value="Chromosome 1"/>
</dbReference>
<keyword evidence="1" id="KW-0472">Membrane</keyword>
<organism evidence="3 4">
    <name type="scientific">Methanoculleus bourgensis</name>
    <dbReference type="NCBI Taxonomy" id="83986"/>
    <lineage>
        <taxon>Archaea</taxon>
        <taxon>Methanobacteriati</taxon>
        <taxon>Methanobacteriota</taxon>
        <taxon>Stenosarchaea group</taxon>
        <taxon>Methanomicrobia</taxon>
        <taxon>Methanomicrobiales</taxon>
        <taxon>Methanomicrobiaceae</taxon>
        <taxon>Methanoculleus</taxon>
    </lineage>
</organism>
<dbReference type="KEGG" id="mema:MMAB1_0720"/>
<name>A0A0X3BK82_9EURY</name>
<accession>A0A0X3BK82</accession>
<dbReference type="Pfam" id="PF07790">
    <property type="entry name" value="Pilin_N"/>
    <property type="match status" value="1"/>
</dbReference>
<feature type="domain" description="Archaeal Type IV pilin N-terminal" evidence="2">
    <location>
        <begin position="12"/>
        <end position="68"/>
    </location>
</feature>
<evidence type="ECO:0000313" key="3">
    <source>
        <dbReference type="EMBL" id="CVK31934.1"/>
    </source>
</evidence>
<sequence>MNARKESSRDAAVSPVIGVMLMLVVTIIIAALVSSFSGGLSTTKDVTPTVTFKADLSVDDGLTITCLGVTPGKNVDFDVCVSDGDRSYYKVGKRYSTSSFTPGTSHTVSATELDEGFVAAFGKDDSGSYKQTGMYVPNPKHIGQTYIIQLISKDSGIIGKTYAVLTA</sequence>
<evidence type="ECO:0000259" key="2">
    <source>
        <dbReference type="Pfam" id="PF07790"/>
    </source>
</evidence>
<reference evidence="3 4" key="1">
    <citation type="submission" date="2016-01" db="EMBL/GenBank/DDBJ databases">
        <authorList>
            <person name="Manzoor S."/>
        </authorList>
    </citation>
    <scope>NUCLEOTIDE SEQUENCE [LARGE SCALE GENOMIC DNA]</scope>
    <source>
        <strain evidence="3">Methanoculleus sp MAB1</strain>
    </source>
</reference>
<dbReference type="InterPro" id="IPR012859">
    <property type="entry name" value="Pilin_N_archaeal"/>
</dbReference>
<gene>
    <name evidence="3" type="ORF">MMAB1_0720</name>
</gene>
<proteinExistence type="predicted"/>
<protein>
    <recommendedName>
        <fullName evidence="2">Archaeal Type IV pilin N-terminal domain-containing protein</fullName>
    </recommendedName>
</protein>
<evidence type="ECO:0000256" key="1">
    <source>
        <dbReference type="SAM" id="Phobius"/>
    </source>
</evidence>
<dbReference type="NCBIfam" id="TIGR02537">
    <property type="entry name" value="arch_flag_Nterm"/>
    <property type="match status" value="1"/>
</dbReference>
<evidence type="ECO:0000313" key="4">
    <source>
        <dbReference type="Proteomes" id="UP000069850"/>
    </source>
</evidence>
<dbReference type="AlphaFoldDB" id="A0A0X3BK82"/>
<keyword evidence="1" id="KW-0812">Transmembrane</keyword>